<accession>A0A3B3T9U4</accession>
<evidence type="ECO:0000256" key="8">
    <source>
        <dbReference type="ARBA" id="ARBA00036083"/>
    </source>
</evidence>
<dbReference type="PANTHER" id="PTHR42758:SF3">
    <property type="entry name" value="LYSOPHOSPHOLIPASE D GDPD3"/>
    <property type="match status" value="1"/>
</dbReference>
<evidence type="ECO:0000256" key="5">
    <source>
        <dbReference type="ARBA" id="ARBA00022989"/>
    </source>
</evidence>
<evidence type="ECO:0000256" key="12">
    <source>
        <dbReference type="ARBA" id="ARBA00048947"/>
    </source>
</evidence>
<dbReference type="GO" id="GO:0005789">
    <property type="term" value="C:endoplasmic reticulum membrane"/>
    <property type="evidence" value="ECO:0007669"/>
    <property type="project" value="TreeGrafter"/>
</dbReference>
<keyword evidence="7 13" id="KW-0472">Membrane</keyword>
<keyword evidence="5 13" id="KW-1133">Transmembrane helix</keyword>
<keyword evidence="4" id="KW-0378">Hydrolase</keyword>
<evidence type="ECO:0000256" key="1">
    <source>
        <dbReference type="ARBA" id="ARBA00004370"/>
    </source>
</evidence>
<feature type="transmembrane region" description="Helical" evidence="13">
    <location>
        <begin position="6"/>
        <end position="23"/>
    </location>
</feature>
<dbReference type="GO" id="GO:0004622">
    <property type="term" value="F:phosphatidylcholine lysophospholipase activity"/>
    <property type="evidence" value="ECO:0007669"/>
    <property type="project" value="TreeGrafter"/>
</dbReference>
<dbReference type="AlphaFoldDB" id="A0A3B3T9U4"/>
<comment type="catalytic activity">
    <reaction evidence="9">
        <text>N-(5Z,8Z,11Z,14Z-eicosatetraenoyl)-1-(9Z-octadecenoyl)-sn-glycero-3-phosphoethanolamine + H2O = N-(5Z,8Z,11Z,14Z-eicosatetraenoyl)-ethanolamine + 1-(9Z-octadecenoyl)-sn-glycero-3-phosphate + H(+)</text>
        <dbReference type="Rhea" id="RHEA:45544"/>
        <dbReference type="ChEBI" id="CHEBI:2700"/>
        <dbReference type="ChEBI" id="CHEBI:15377"/>
        <dbReference type="ChEBI" id="CHEBI:15378"/>
        <dbReference type="ChEBI" id="CHEBI:74544"/>
        <dbReference type="ChEBI" id="CHEBI:85223"/>
    </reaction>
    <physiologicalReaction direction="left-to-right" evidence="9">
        <dbReference type="Rhea" id="RHEA:45545"/>
    </physiologicalReaction>
</comment>
<reference evidence="15" key="2">
    <citation type="submission" date="2025-09" db="UniProtKB">
        <authorList>
            <consortium name="Ensembl"/>
        </authorList>
    </citation>
    <scope>IDENTIFICATION</scope>
</reference>
<comment type="catalytic activity">
    <reaction evidence="12">
        <text>N,1-di-(9Z-octadecenoyl)-sn-glycero-3-phosphoethanolamine + H2O = N-(9Z-octadecenoyl) ethanolamine + 1-(9Z-octadecenoyl)-sn-glycero-3-phosphate + H(+)</text>
        <dbReference type="Rhea" id="RHEA:56460"/>
        <dbReference type="ChEBI" id="CHEBI:15377"/>
        <dbReference type="ChEBI" id="CHEBI:15378"/>
        <dbReference type="ChEBI" id="CHEBI:71466"/>
        <dbReference type="ChEBI" id="CHEBI:74544"/>
        <dbReference type="ChEBI" id="CHEBI:85222"/>
    </reaction>
    <physiologicalReaction direction="left-to-right" evidence="12">
        <dbReference type="Rhea" id="RHEA:56461"/>
    </physiologicalReaction>
</comment>
<evidence type="ECO:0000256" key="2">
    <source>
        <dbReference type="ARBA" id="ARBA00007277"/>
    </source>
</evidence>
<evidence type="ECO:0000256" key="9">
    <source>
        <dbReference type="ARBA" id="ARBA00047392"/>
    </source>
</evidence>
<dbReference type="OrthoDB" id="1058301at2759"/>
<keyword evidence="16" id="KW-1185">Reference proteome</keyword>
<dbReference type="STRING" id="1676925.ENSPKIP00000039549"/>
<evidence type="ECO:0000256" key="6">
    <source>
        <dbReference type="ARBA" id="ARBA00023098"/>
    </source>
</evidence>
<comment type="similarity">
    <text evidence="2">Belongs to the glycerophosphoryl diester phosphodiesterase family.</text>
</comment>
<dbReference type="GeneID" id="111833732"/>
<dbReference type="GO" id="GO:0008081">
    <property type="term" value="F:phosphoric diester hydrolase activity"/>
    <property type="evidence" value="ECO:0007669"/>
    <property type="project" value="InterPro"/>
</dbReference>
<evidence type="ECO:0000313" key="16">
    <source>
        <dbReference type="Proteomes" id="UP000261540"/>
    </source>
</evidence>
<dbReference type="PROSITE" id="PS51704">
    <property type="entry name" value="GP_PDE"/>
    <property type="match status" value="1"/>
</dbReference>
<dbReference type="InterPro" id="IPR052271">
    <property type="entry name" value="GDPD-Related"/>
</dbReference>
<dbReference type="PROSITE" id="PS50007">
    <property type="entry name" value="PIPLC_X_DOMAIN"/>
    <property type="match status" value="1"/>
</dbReference>
<evidence type="ECO:0000313" key="15">
    <source>
        <dbReference type="Ensembl" id="ENSPKIP00000039549.1"/>
    </source>
</evidence>
<dbReference type="Gene3D" id="3.20.20.190">
    <property type="entry name" value="Phosphatidylinositol (PI) phosphodiesterase"/>
    <property type="match status" value="1"/>
</dbReference>
<evidence type="ECO:0000256" key="7">
    <source>
        <dbReference type="ARBA" id="ARBA00023136"/>
    </source>
</evidence>
<dbReference type="GO" id="GO:0046475">
    <property type="term" value="P:glycerophospholipid catabolic process"/>
    <property type="evidence" value="ECO:0007669"/>
    <property type="project" value="TreeGrafter"/>
</dbReference>
<dbReference type="CTD" id="406482"/>
<name>A0A3B3T9U4_9TELE</name>
<protein>
    <submittedName>
        <fullName evidence="15">Glycerophosphodiester phosphodiesterase domain containing 3a</fullName>
    </submittedName>
</protein>
<comment type="subcellular location">
    <subcellularLocation>
        <location evidence="1">Membrane</location>
    </subcellularLocation>
</comment>
<evidence type="ECO:0000256" key="3">
    <source>
        <dbReference type="ARBA" id="ARBA00022692"/>
    </source>
</evidence>
<organism evidence="15 16">
    <name type="scientific">Paramormyrops kingsleyae</name>
    <dbReference type="NCBI Taxonomy" id="1676925"/>
    <lineage>
        <taxon>Eukaryota</taxon>
        <taxon>Metazoa</taxon>
        <taxon>Chordata</taxon>
        <taxon>Craniata</taxon>
        <taxon>Vertebrata</taxon>
        <taxon>Euteleostomi</taxon>
        <taxon>Actinopterygii</taxon>
        <taxon>Neopterygii</taxon>
        <taxon>Teleostei</taxon>
        <taxon>Osteoglossocephala</taxon>
        <taxon>Osteoglossomorpha</taxon>
        <taxon>Osteoglossiformes</taxon>
        <taxon>Mormyridae</taxon>
        <taxon>Paramormyrops</taxon>
    </lineage>
</organism>
<dbReference type="SUPFAM" id="SSF51695">
    <property type="entry name" value="PLC-like phosphodiesterases"/>
    <property type="match status" value="1"/>
</dbReference>
<dbReference type="RefSeq" id="XP_023648061.1">
    <property type="nucleotide sequence ID" value="XM_023792293.2"/>
</dbReference>
<dbReference type="InterPro" id="IPR017946">
    <property type="entry name" value="PLC-like_Pdiesterase_TIM-brl"/>
</dbReference>
<feature type="domain" description="GP-PDE" evidence="14">
    <location>
        <begin position="39"/>
        <end position="308"/>
    </location>
</feature>
<dbReference type="KEGG" id="pki:111833732"/>
<evidence type="ECO:0000256" key="13">
    <source>
        <dbReference type="SAM" id="Phobius"/>
    </source>
</evidence>
<comment type="catalytic activity">
    <reaction evidence="10">
        <text>N-hexadecanoyl-1-(9Z-octadecenoyl)-sn-glycero-3-phosphoethanolamine + H2O = N-hexadecanoylethanolamine + 1-(9Z-octadecenoyl)-sn-glycero-3-phosphate + H(+)</text>
        <dbReference type="Rhea" id="RHEA:53168"/>
        <dbReference type="ChEBI" id="CHEBI:15377"/>
        <dbReference type="ChEBI" id="CHEBI:15378"/>
        <dbReference type="ChEBI" id="CHEBI:71464"/>
        <dbReference type="ChEBI" id="CHEBI:74544"/>
        <dbReference type="ChEBI" id="CHEBI:85217"/>
    </reaction>
    <physiologicalReaction direction="left-to-right" evidence="10">
        <dbReference type="Rhea" id="RHEA:53169"/>
    </physiologicalReaction>
</comment>
<sequence>MASSLYYIIPALGGYALASFYLLKNPHILHKKKRVAFYCRHISHRAGSGERIESTMEAFRHAEEAGTHMLEMDCHMTKDGHVIVSHDENLLRQTGVDVNISSVNLEDLPLYKERLEVTFREGYFSTGTDRKFALLEDVFRSFPKMPINIEIKEDNDQLIKKVSSLVQQYGREDLTVWASVESGIMKKCLKENPSMPYMFTMVRGLQLLLLYYTGLLPFIPLGESFLQSYLPHVFNRTYIPDSPILRNRFVIFLIEKIMMRKSLLKHLVERGIQVHLFVCNELTDIEEAFARGATGVMTDYPTLLTDYLRTHPQITPPCSH</sequence>
<dbReference type="InterPro" id="IPR030395">
    <property type="entry name" value="GP_PDE_dom"/>
</dbReference>
<dbReference type="CDD" id="cd08612">
    <property type="entry name" value="GDPD_GDE4"/>
    <property type="match status" value="1"/>
</dbReference>
<reference evidence="15" key="1">
    <citation type="submission" date="2025-08" db="UniProtKB">
        <authorList>
            <consortium name="Ensembl"/>
        </authorList>
    </citation>
    <scope>IDENTIFICATION</scope>
</reference>
<evidence type="ECO:0000256" key="10">
    <source>
        <dbReference type="ARBA" id="ARBA00047538"/>
    </source>
</evidence>
<comment type="catalytic activity">
    <reaction evidence="8">
        <text>1-O-hexadecyl-sn-glycero-3-phosphocholine + H2O = 1-O-hexadecyl-sn-glycero-3-phosphate + choline + H(+)</text>
        <dbReference type="Rhea" id="RHEA:41143"/>
        <dbReference type="ChEBI" id="CHEBI:15354"/>
        <dbReference type="ChEBI" id="CHEBI:15377"/>
        <dbReference type="ChEBI" id="CHEBI:15378"/>
        <dbReference type="ChEBI" id="CHEBI:64496"/>
        <dbReference type="ChEBI" id="CHEBI:77580"/>
    </reaction>
    <physiologicalReaction direction="left-to-right" evidence="8">
        <dbReference type="Rhea" id="RHEA:41144"/>
    </physiologicalReaction>
</comment>
<evidence type="ECO:0000256" key="11">
    <source>
        <dbReference type="ARBA" id="ARBA00048580"/>
    </source>
</evidence>
<comment type="catalytic activity">
    <reaction evidence="11">
        <text>1-O-(1Z-octadecenyl)-sn-glycero-3-phospho-N-hexadecanoyl-ethanolamine + H2O = 1-O-(1Z-octadecenyl)-sn-glycero-3-phosphate + N-hexadecanoylethanolamine + H(+)</text>
        <dbReference type="Rhea" id="RHEA:53184"/>
        <dbReference type="ChEBI" id="CHEBI:15377"/>
        <dbReference type="ChEBI" id="CHEBI:15378"/>
        <dbReference type="ChEBI" id="CHEBI:71464"/>
        <dbReference type="ChEBI" id="CHEBI:137009"/>
        <dbReference type="ChEBI" id="CHEBI:137017"/>
    </reaction>
    <physiologicalReaction direction="left-to-right" evidence="11">
        <dbReference type="Rhea" id="RHEA:53185"/>
    </physiologicalReaction>
</comment>
<dbReference type="PANTHER" id="PTHR42758">
    <property type="entry name" value="PHOSPHATIDYLGLYCEROL PHOSPHOLIPASE C"/>
    <property type="match status" value="1"/>
</dbReference>
<keyword evidence="6" id="KW-0443">Lipid metabolism</keyword>
<dbReference type="Pfam" id="PF03009">
    <property type="entry name" value="GDPD"/>
    <property type="match status" value="1"/>
</dbReference>
<evidence type="ECO:0000259" key="14">
    <source>
        <dbReference type="PROSITE" id="PS51704"/>
    </source>
</evidence>
<evidence type="ECO:0000256" key="4">
    <source>
        <dbReference type="ARBA" id="ARBA00022801"/>
    </source>
</evidence>
<keyword evidence="3 13" id="KW-0812">Transmembrane</keyword>
<proteinExistence type="inferred from homology"/>
<dbReference type="GeneTree" id="ENSGT00940000160759"/>
<dbReference type="Ensembl" id="ENSPKIT00000020557.1">
    <property type="protein sequence ID" value="ENSPKIP00000039549.1"/>
    <property type="gene ID" value="ENSPKIG00000016862.1"/>
</dbReference>
<feature type="transmembrane region" description="Helical" evidence="13">
    <location>
        <begin position="195"/>
        <end position="219"/>
    </location>
</feature>
<dbReference type="Proteomes" id="UP000261540">
    <property type="component" value="Unplaced"/>
</dbReference>